<feature type="domain" description="HTH tetR-type" evidence="3">
    <location>
        <begin position="11"/>
        <end position="71"/>
    </location>
</feature>
<evidence type="ECO:0000313" key="5">
    <source>
        <dbReference type="Proteomes" id="UP000680067"/>
    </source>
</evidence>
<dbReference type="InterPro" id="IPR009057">
    <property type="entry name" value="Homeodomain-like_sf"/>
</dbReference>
<dbReference type="GO" id="GO:0000976">
    <property type="term" value="F:transcription cis-regulatory region binding"/>
    <property type="evidence" value="ECO:0007669"/>
    <property type="project" value="TreeGrafter"/>
</dbReference>
<feature type="DNA-binding region" description="H-T-H motif" evidence="2">
    <location>
        <begin position="34"/>
        <end position="53"/>
    </location>
</feature>
<dbReference type="PROSITE" id="PS50977">
    <property type="entry name" value="HTH_TETR_2"/>
    <property type="match status" value="1"/>
</dbReference>
<dbReference type="SUPFAM" id="SSF46689">
    <property type="entry name" value="Homeodomain-like"/>
    <property type="match status" value="1"/>
</dbReference>
<dbReference type="RefSeq" id="WP_212686937.1">
    <property type="nucleotide sequence ID" value="NZ_JAGSPN010000003.1"/>
</dbReference>
<dbReference type="PANTHER" id="PTHR30055">
    <property type="entry name" value="HTH-TYPE TRANSCRIPTIONAL REGULATOR RUTR"/>
    <property type="match status" value="1"/>
</dbReference>
<name>A0A941DKN9_9BURK</name>
<comment type="caution">
    <text evidence="4">The sequence shown here is derived from an EMBL/GenBank/DDBJ whole genome shotgun (WGS) entry which is preliminary data.</text>
</comment>
<organism evidence="4 5">
    <name type="scientific">Undibacterium luofuense</name>
    <dbReference type="NCBI Taxonomy" id="2828733"/>
    <lineage>
        <taxon>Bacteria</taxon>
        <taxon>Pseudomonadati</taxon>
        <taxon>Pseudomonadota</taxon>
        <taxon>Betaproteobacteria</taxon>
        <taxon>Burkholderiales</taxon>
        <taxon>Oxalobacteraceae</taxon>
        <taxon>Undibacterium</taxon>
    </lineage>
</organism>
<dbReference type="InterPro" id="IPR050109">
    <property type="entry name" value="HTH-type_TetR-like_transc_reg"/>
</dbReference>
<dbReference type="AlphaFoldDB" id="A0A941DKN9"/>
<evidence type="ECO:0000259" key="3">
    <source>
        <dbReference type="PROSITE" id="PS50977"/>
    </source>
</evidence>
<dbReference type="Pfam" id="PF00440">
    <property type="entry name" value="TetR_N"/>
    <property type="match status" value="1"/>
</dbReference>
<dbReference type="Gene3D" id="1.10.357.10">
    <property type="entry name" value="Tetracycline Repressor, domain 2"/>
    <property type="match status" value="1"/>
</dbReference>
<proteinExistence type="predicted"/>
<dbReference type="Proteomes" id="UP000680067">
    <property type="component" value="Unassembled WGS sequence"/>
</dbReference>
<reference evidence="4" key="1">
    <citation type="submission" date="2021-04" db="EMBL/GenBank/DDBJ databases">
        <title>novel species isolated from subtropical streams in China.</title>
        <authorList>
            <person name="Lu H."/>
        </authorList>
    </citation>
    <scope>NUCLEOTIDE SEQUENCE</scope>
    <source>
        <strain evidence="4">LFS511W</strain>
    </source>
</reference>
<accession>A0A941DKN9</accession>
<keyword evidence="5" id="KW-1185">Reference proteome</keyword>
<sequence length="189" mass="21144">MTQTEKHLGRTSKRDLLLDVATDIVARQGLAHLTINALVQESGISKAGVIYHFKTRDDLVAALVERIIEQFDVMQRNRHSQDTNPSVKSTLTELCNDAFDMSDSQRQFLTNMLAAASLYPQLIGPVQKMYGAVYQHMHASGQHGGKAMLLAAAFDGMTLLELLNFYQFTPEQRQSLRSAFEKAISEMPE</sequence>
<evidence type="ECO:0000313" key="4">
    <source>
        <dbReference type="EMBL" id="MBR7781580.1"/>
    </source>
</evidence>
<dbReference type="InterPro" id="IPR041479">
    <property type="entry name" value="TetR_CgmR_C"/>
</dbReference>
<protein>
    <submittedName>
        <fullName evidence="4">TetR/AcrR family transcriptional regulator</fullName>
    </submittedName>
</protein>
<dbReference type="InterPro" id="IPR001647">
    <property type="entry name" value="HTH_TetR"/>
</dbReference>
<evidence type="ECO:0000256" key="1">
    <source>
        <dbReference type="ARBA" id="ARBA00023125"/>
    </source>
</evidence>
<dbReference type="PRINTS" id="PR00455">
    <property type="entry name" value="HTHTETR"/>
</dbReference>
<gene>
    <name evidence="4" type="ORF">KDM89_05485</name>
</gene>
<keyword evidence="1 2" id="KW-0238">DNA-binding</keyword>
<dbReference type="EMBL" id="JAGSPN010000003">
    <property type="protein sequence ID" value="MBR7781580.1"/>
    <property type="molecule type" value="Genomic_DNA"/>
</dbReference>
<dbReference type="Pfam" id="PF17937">
    <property type="entry name" value="TetR_C_28"/>
    <property type="match status" value="1"/>
</dbReference>
<dbReference type="PANTHER" id="PTHR30055:SF148">
    <property type="entry name" value="TETR-FAMILY TRANSCRIPTIONAL REGULATOR"/>
    <property type="match status" value="1"/>
</dbReference>
<dbReference type="GO" id="GO:0003700">
    <property type="term" value="F:DNA-binding transcription factor activity"/>
    <property type="evidence" value="ECO:0007669"/>
    <property type="project" value="TreeGrafter"/>
</dbReference>
<evidence type="ECO:0000256" key="2">
    <source>
        <dbReference type="PROSITE-ProRule" id="PRU00335"/>
    </source>
</evidence>